<gene>
    <name evidence="1" type="ORF">GXM_09523</name>
</gene>
<proteinExistence type="predicted"/>
<dbReference type="AlphaFoldDB" id="A0A5P8WJL6"/>
<evidence type="ECO:0000313" key="1">
    <source>
        <dbReference type="EMBL" id="QFS52029.1"/>
    </source>
</evidence>
<dbReference type="InterPro" id="IPR054274">
    <property type="entry name" value="DUF7005"/>
</dbReference>
<dbReference type="KEGG" id="nsh:GXM_09523"/>
<accession>A0A5P8WJL6</accession>
<name>A0A5P8WJL6_9NOSO</name>
<evidence type="ECO:0000313" key="2">
    <source>
        <dbReference type="Proteomes" id="UP000326678"/>
    </source>
</evidence>
<sequence length="429" mass="49121">MIATQSFRTDILASFQATAAQTEELLAYNQNIFNHDTLTYPVKFPLTPEPHVNAWEEYTLAARVVGIFEVLKKRLVQFRFPILEGISQTQAYRDATCRGVTVDDMAEATGLVLQQPEKLQLILHQSLAGTIPVLLAGNREDFVSLVQALTRRNEPQLVPDSMGACIVSGFNNWDRIHQYRQQWIAENPTNCSETSWLVEFKQLIPQKQLYQDKFIILSDGFYSNVSASEIGIDESQWQQLSVKIRLEHECTHYFTRRLFNSMRNNIFDEIIADYRGIIAAIGYYRADWFLRFLGLESFPNYREGGRLQNYRGNPPLSDGAFEILQVLVKAAAENLQRFDTEYTQKLSNTNISNFSGYLENLSPFRRETLNFHSESVGKGVRGGFVKSQTNIQPLILISLTYLTLEELASQEASFLIQQTLDKLQNTLNR</sequence>
<organism evidence="1 2">
    <name type="scientific">Nostoc sphaeroides CCNUC1</name>
    <dbReference type="NCBI Taxonomy" id="2653204"/>
    <lineage>
        <taxon>Bacteria</taxon>
        <taxon>Bacillati</taxon>
        <taxon>Cyanobacteriota</taxon>
        <taxon>Cyanophyceae</taxon>
        <taxon>Nostocales</taxon>
        <taxon>Nostocaceae</taxon>
        <taxon>Nostoc</taxon>
    </lineage>
</organism>
<protein>
    <submittedName>
        <fullName evidence="1">Uncharacterized protein</fullName>
    </submittedName>
</protein>
<dbReference type="Proteomes" id="UP000326678">
    <property type="component" value="Chromosome Gxm2"/>
</dbReference>
<dbReference type="EMBL" id="CP045227">
    <property type="protein sequence ID" value="QFS52029.1"/>
    <property type="molecule type" value="Genomic_DNA"/>
</dbReference>
<keyword evidence="2" id="KW-1185">Reference proteome</keyword>
<dbReference type="Pfam" id="PF22541">
    <property type="entry name" value="DUF7005"/>
    <property type="match status" value="1"/>
</dbReference>
<reference evidence="1 2" key="1">
    <citation type="submission" date="2019-10" db="EMBL/GenBank/DDBJ databases">
        <title>Genomic and transcriptomic insights into the perfect genentic adaptation of a filamentous nitrogen-fixing cyanobacterium to rice fields.</title>
        <authorList>
            <person name="Chen Z."/>
        </authorList>
    </citation>
    <scope>NUCLEOTIDE SEQUENCE [LARGE SCALE GENOMIC DNA]</scope>
    <source>
        <strain evidence="1">CCNUC1</strain>
    </source>
</reference>
<dbReference type="RefSeq" id="WP_225892630.1">
    <property type="nucleotide sequence ID" value="NZ_CP045227.1"/>
</dbReference>